<evidence type="ECO:0000259" key="1">
    <source>
        <dbReference type="Pfam" id="PF01370"/>
    </source>
</evidence>
<feature type="non-terminal residue" evidence="2">
    <location>
        <position position="182"/>
    </location>
</feature>
<dbReference type="InterPro" id="IPR001509">
    <property type="entry name" value="Epimerase_deHydtase"/>
</dbReference>
<name>A0A537LTB2_9BACT</name>
<reference evidence="2 3" key="1">
    <citation type="journal article" date="2019" name="Nat. Microbiol.">
        <title>Mediterranean grassland soil C-N compound turnover is dependent on rainfall and depth, and is mediated by genomically divergent microorganisms.</title>
        <authorList>
            <person name="Diamond S."/>
            <person name="Andeer P.F."/>
            <person name="Li Z."/>
            <person name="Crits-Christoph A."/>
            <person name="Burstein D."/>
            <person name="Anantharaman K."/>
            <person name="Lane K.R."/>
            <person name="Thomas B.C."/>
            <person name="Pan C."/>
            <person name="Northen T.R."/>
            <person name="Banfield J.F."/>
        </authorList>
    </citation>
    <scope>NUCLEOTIDE SEQUENCE [LARGE SCALE GENOMIC DNA]</scope>
    <source>
        <strain evidence="2">NP_5</strain>
    </source>
</reference>
<gene>
    <name evidence="2" type="ORF">E6H02_07105</name>
</gene>
<feature type="domain" description="NAD-dependent epimerase/dehydratase" evidence="1">
    <location>
        <begin position="5"/>
        <end position="172"/>
    </location>
</feature>
<dbReference type="EMBL" id="VBAM01000243">
    <property type="protein sequence ID" value="TMJ11202.1"/>
    <property type="molecule type" value="Genomic_DNA"/>
</dbReference>
<dbReference type="CDD" id="cd08946">
    <property type="entry name" value="SDR_e"/>
    <property type="match status" value="1"/>
</dbReference>
<proteinExistence type="predicted"/>
<sequence>MSSLLVTGAGGYIGSVLTRMLLEHGDSVTAVDRFFFGRQTLPPDDGRLRVIEGDIRTLQQAELRGIDAVIDLAALSNDPAGELESEKTWAINHAGRVRIATLAKQAGVPRYILPSSCSVYGFQEGLLDERSPVNPLTTYAKANRQAEGDTLALADAGFCVVVLRQATVYGLSPRMRFDLAIN</sequence>
<protein>
    <submittedName>
        <fullName evidence="2">SDR family oxidoreductase</fullName>
    </submittedName>
</protein>
<comment type="caution">
    <text evidence="2">The sequence shown here is derived from an EMBL/GenBank/DDBJ whole genome shotgun (WGS) entry which is preliminary data.</text>
</comment>
<accession>A0A537LTB2</accession>
<dbReference type="SUPFAM" id="SSF51735">
    <property type="entry name" value="NAD(P)-binding Rossmann-fold domains"/>
    <property type="match status" value="1"/>
</dbReference>
<dbReference type="InterPro" id="IPR036291">
    <property type="entry name" value="NAD(P)-bd_dom_sf"/>
</dbReference>
<evidence type="ECO:0000313" key="3">
    <source>
        <dbReference type="Proteomes" id="UP000320393"/>
    </source>
</evidence>
<dbReference type="Pfam" id="PF01370">
    <property type="entry name" value="Epimerase"/>
    <property type="match status" value="1"/>
</dbReference>
<dbReference type="Proteomes" id="UP000320393">
    <property type="component" value="Unassembled WGS sequence"/>
</dbReference>
<dbReference type="InterPro" id="IPR050177">
    <property type="entry name" value="Lipid_A_modif_metabolic_enz"/>
</dbReference>
<dbReference type="PANTHER" id="PTHR43245:SF23">
    <property type="entry name" value="NAD(P)-BINDING DOMAIN-CONTAINING PROTEIN"/>
    <property type="match status" value="1"/>
</dbReference>
<evidence type="ECO:0000313" key="2">
    <source>
        <dbReference type="EMBL" id="TMJ11202.1"/>
    </source>
</evidence>
<dbReference type="Gene3D" id="3.40.50.720">
    <property type="entry name" value="NAD(P)-binding Rossmann-like Domain"/>
    <property type="match status" value="1"/>
</dbReference>
<dbReference type="AlphaFoldDB" id="A0A537LTB2"/>
<dbReference type="PANTHER" id="PTHR43245">
    <property type="entry name" value="BIFUNCTIONAL POLYMYXIN RESISTANCE PROTEIN ARNA"/>
    <property type="match status" value="1"/>
</dbReference>
<organism evidence="2 3">
    <name type="scientific">Candidatus Segetimicrobium genomatis</name>
    <dbReference type="NCBI Taxonomy" id="2569760"/>
    <lineage>
        <taxon>Bacteria</taxon>
        <taxon>Bacillati</taxon>
        <taxon>Candidatus Sysuimicrobiota</taxon>
        <taxon>Candidatus Sysuimicrobiia</taxon>
        <taxon>Candidatus Sysuimicrobiales</taxon>
        <taxon>Candidatus Segetimicrobiaceae</taxon>
        <taxon>Candidatus Segetimicrobium</taxon>
    </lineage>
</organism>